<dbReference type="Gene3D" id="1.10.530.10">
    <property type="match status" value="1"/>
</dbReference>
<feature type="chain" id="PRO_5016930295" evidence="4">
    <location>
        <begin position="22"/>
        <end position="746"/>
    </location>
</feature>
<dbReference type="CDD" id="cd13401">
    <property type="entry name" value="Slt70-like"/>
    <property type="match status" value="1"/>
</dbReference>
<dbReference type="Proteomes" id="UP000254889">
    <property type="component" value="Chromosome"/>
</dbReference>
<evidence type="ECO:0000313" key="7">
    <source>
        <dbReference type="Proteomes" id="UP000254889"/>
    </source>
</evidence>
<evidence type="ECO:0000313" key="6">
    <source>
        <dbReference type="EMBL" id="AXK80280.1"/>
    </source>
</evidence>
<dbReference type="PANTHER" id="PTHR37423:SF2">
    <property type="entry name" value="MEMBRANE-BOUND LYTIC MUREIN TRANSGLYCOSYLASE C"/>
    <property type="match status" value="1"/>
</dbReference>
<dbReference type="EMBL" id="CP031417">
    <property type="protein sequence ID" value="AXK80280.1"/>
    <property type="molecule type" value="Genomic_DNA"/>
</dbReference>
<comment type="similarity">
    <text evidence="2">Belongs to the virb1 family.</text>
</comment>
<dbReference type="InterPro" id="IPR023346">
    <property type="entry name" value="Lysozyme-like_dom_sf"/>
</dbReference>
<dbReference type="AlphaFoldDB" id="A0A345ZTN3"/>
<keyword evidence="7" id="KW-1185">Reference proteome</keyword>
<dbReference type="PANTHER" id="PTHR37423">
    <property type="entry name" value="SOLUBLE LYTIC MUREIN TRANSGLYCOSYLASE-RELATED"/>
    <property type="match status" value="1"/>
</dbReference>
<comment type="similarity">
    <text evidence="1">Belongs to the transglycosylase Slt family.</text>
</comment>
<dbReference type="KEGG" id="ptaw:DW352_06970"/>
<dbReference type="GO" id="GO:0004553">
    <property type="term" value="F:hydrolase activity, hydrolyzing O-glycosyl compounds"/>
    <property type="evidence" value="ECO:0007669"/>
    <property type="project" value="InterPro"/>
</dbReference>
<evidence type="ECO:0000256" key="4">
    <source>
        <dbReference type="SAM" id="SignalP"/>
    </source>
</evidence>
<dbReference type="OrthoDB" id="9815002at2"/>
<accession>A0A345ZTN3</accession>
<feature type="signal peptide" evidence="4">
    <location>
        <begin position="1"/>
        <end position="21"/>
    </location>
</feature>
<dbReference type="GO" id="GO:0042597">
    <property type="term" value="C:periplasmic space"/>
    <property type="evidence" value="ECO:0007669"/>
    <property type="project" value="InterPro"/>
</dbReference>
<reference evidence="6 7" key="1">
    <citation type="submission" date="2018-07" db="EMBL/GenBank/DDBJ databases">
        <authorList>
            <person name="Quirk P.G."/>
            <person name="Krulwich T.A."/>
        </authorList>
    </citation>
    <scope>NUCLEOTIDE SEQUENCE [LARGE SCALE GENOMIC DNA]</scope>
    <source>
        <strain evidence="6 7">CC-BB4</strain>
    </source>
</reference>
<evidence type="ECO:0000256" key="1">
    <source>
        <dbReference type="ARBA" id="ARBA00007734"/>
    </source>
</evidence>
<evidence type="ECO:0000256" key="2">
    <source>
        <dbReference type="ARBA" id="ARBA00009387"/>
    </source>
</evidence>
<proteinExistence type="inferred from homology"/>
<organism evidence="6 7">
    <name type="scientific">Pseudolabrys taiwanensis</name>
    <dbReference type="NCBI Taxonomy" id="331696"/>
    <lineage>
        <taxon>Bacteria</taxon>
        <taxon>Pseudomonadati</taxon>
        <taxon>Pseudomonadota</taxon>
        <taxon>Alphaproteobacteria</taxon>
        <taxon>Hyphomicrobiales</taxon>
        <taxon>Xanthobacteraceae</taxon>
        <taxon>Pseudolabrys</taxon>
    </lineage>
</organism>
<dbReference type="SUPFAM" id="SSF53955">
    <property type="entry name" value="Lysozyme-like"/>
    <property type="match status" value="1"/>
</dbReference>
<dbReference type="InterPro" id="IPR008258">
    <property type="entry name" value="Transglycosylase_SLT_dom_1"/>
</dbReference>
<protein>
    <submittedName>
        <fullName evidence="6">Lytic transglycosylase domain-containing protein</fullName>
    </submittedName>
</protein>
<evidence type="ECO:0000259" key="5">
    <source>
        <dbReference type="Pfam" id="PF01464"/>
    </source>
</evidence>
<dbReference type="SUPFAM" id="SSF48435">
    <property type="entry name" value="Bacterial muramidases"/>
    <property type="match status" value="1"/>
</dbReference>
<gene>
    <name evidence="6" type="ORF">DW352_06970</name>
</gene>
<evidence type="ECO:0000256" key="3">
    <source>
        <dbReference type="ARBA" id="ARBA00022729"/>
    </source>
</evidence>
<name>A0A345ZTN3_9HYPH</name>
<sequence>MRVARLSLVLAGAISAGPVLAATSKVPLPRPRPAIGAPSVVRAPAAVSAPHVAAQTPLPRHRPSAAAPEMTSYAQANVGVRGAMFASRATFQPLVRPTAGPFAVAASTATSPADIATLKRVLEATRKGKEADADAAARQLSDPVARKLAEWMILRSDNTRPSFQRYAAFVEANPAWPHSALFRRRAENALWNDKLDDSTVRAFFARSKPTTAKGRYVLARALLAQGDRDGAAALVRYAWRYDDCSADVEARVLDMFGDLLTRADHKIRMDQRFYDDDVEAGMREAERLGGNELLIARARAAVIKRASNAKALLDSVPSSARGDAGYLFSRAQWLRKNDQPEEAARAILAAPRDRESVVDPDQWWVERRLVVRKLLDDQDAQTAYRVARDAAPAHKGNYRVDQHFTAGWIALRYLHDPKTAAQHFAHIDDGTTNPHALARGGYWQGRAAEAMGQRAQAKAFYEAAAVHSATYYGQLARAQLGLSDLGLRGPPTFTTHDRNLLSNLEVVRAAEILYALDERDMLASIYAELGETATDVAGLAALGELAAKHRDGRAMLLLGKGALGRGLPLDYYAYPVVGLPHYTPIAPAIEDAVAYSIARQESHFNQKVVSIAKAMGLMQVTPASAQDTAKRFKVAYNKARLLSDPIYNVQMGAAELSMLLSQYNGSYIMTFAGYNAGRGRVRQWVAAYGDPRDPRVDPVDWVERIPIAETRNYVQRIMENLQIYRARFGGSSRLVIEADLKRGNSN</sequence>
<dbReference type="Gene3D" id="1.25.20.10">
    <property type="entry name" value="Bacterial muramidases"/>
    <property type="match status" value="1"/>
</dbReference>
<dbReference type="Pfam" id="PF01464">
    <property type="entry name" value="SLT"/>
    <property type="match status" value="1"/>
</dbReference>
<dbReference type="InterPro" id="IPR008939">
    <property type="entry name" value="Lytic_TGlycosylase_superhlx_U"/>
</dbReference>
<keyword evidence="3 4" id="KW-0732">Signal</keyword>
<feature type="domain" description="Transglycosylase SLT" evidence="5">
    <location>
        <begin position="588"/>
        <end position="690"/>
    </location>
</feature>